<dbReference type="AlphaFoldDB" id="A0A6P2Q973"/>
<feature type="compositionally biased region" description="Basic residues" evidence="1">
    <location>
        <begin position="158"/>
        <end position="167"/>
    </location>
</feature>
<dbReference type="Proteomes" id="UP000494222">
    <property type="component" value="Unassembled WGS sequence"/>
</dbReference>
<dbReference type="EMBL" id="CABVPL010000060">
    <property type="protein sequence ID" value="VWC18395.1"/>
    <property type="molecule type" value="Genomic_DNA"/>
</dbReference>
<accession>A0A6P2Q973</accession>
<evidence type="ECO:0000313" key="2">
    <source>
        <dbReference type="EMBL" id="VWC18395.1"/>
    </source>
</evidence>
<sequence length="307" mass="32920">MRSSTTRTVWFVPVVDANGCHGDGTYGTYVRCDQTEASVDSNGDTAVRRTGSGCMEDDPADMLQHVAAAACQPRCAQVCHFYSPITALSTSCCPQMPGLIGRSATVLAGARPGAACSPTCSGRPSARDSESGSFLLLREPVGRHIVDCRATANAKSGPPRRKSRRIKGSGDFRRPAPATGGTKCFKFDMGAARQRHAAGARPRRPHAASNYFLGTFPNPGIRPRAAIAAERRDAVRREMFQRGNTTAASSVWSYVKTPLPAPEAAARRATRRAAVCVTRFFLQQCIHRTTPCTAIRSGRTTTRNSCA</sequence>
<protein>
    <submittedName>
        <fullName evidence="2">Uncharacterized protein</fullName>
    </submittedName>
</protein>
<reference evidence="2 3" key="1">
    <citation type="submission" date="2019-09" db="EMBL/GenBank/DDBJ databases">
        <authorList>
            <person name="Depoorter E."/>
        </authorList>
    </citation>
    <scope>NUCLEOTIDE SEQUENCE [LARGE SCALE GENOMIC DNA]</scope>
    <source>
        <strain evidence="2">LMG 24064</strain>
    </source>
</reference>
<evidence type="ECO:0000256" key="1">
    <source>
        <dbReference type="SAM" id="MobiDB-lite"/>
    </source>
</evidence>
<name>A0A6P2Q973_9BURK</name>
<feature type="region of interest" description="Disordered" evidence="1">
    <location>
        <begin position="151"/>
        <end position="184"/>
    </location>
</feature>
<gene>
    <name evidence="2" type="ORF">BLA24064_05668</name>
</gene>
<proteinExistence type="predicted"/>
<organism evidence="2 3">
    <name type="scientific">Burkholderia latens</name>
    <dbReference type="NCBI Taxonomy" id="488446"/>
    <lineage>
        <taxon>Bacteria</taxon>
        <taxon>Pseudomonadati</taxon>
        <taxon>Pseudomonadota</taxon>
        <taxon>Betaproteobacteria</taxon>
        <taxon>Burkholderiales</taxon>
        <taxon>Burkholderiaceae</taxon>
        <taxon>Burkholderia</taxon>
        <taxon>Burkholderia cepacia complex</taxon>
    </lineage>
</organism>
<evidence type="ECO:0000313" key="3">
    <source>
        <dbReference type="Proteomes" id="UP000494222"/>
    </source>
</evidence>